<proteinExistence type="predicted"/>
<dbReference type="GO" id="GO:0051537">
    <property type="term" value="F:2 iron, 2 sulfur cluster binding"/>
    <property type="evidence" value="ECO:0007669"/>
    <property type="project" value="InterPro"/>
</dbReference>
<dbReference type="GO" id="GO:0005506">
    <property type="term" value="F:iron ion binding"/>
    <property type="evidence" value="ECO:0007669"/>
    <property type="project" value="InterPro"/>
</dbReference>
<dbReference type="AlphaFoldDB" id="A0A381XF80"/>
<dbReference type="InterPro" id="IPR015879">
    <property type="entry name" value="Ring_hydroxy_dOase_asu_C_dom"/>
</dbReference>
<evidence type="ECO:0000313" key="2">
    <source>
        <dbReference type="EMBL" id="SVA63386.1"/>
    </source>
</evidence>
<gene>
    <name evidence="2" type="ORF">METZ01_LOCUS116240</name>
</gene>
<accession>A0A381XF80</accession>
<dbReference type="SUPFAM" id="SSF55961">
    <property type="entry name" value="Bet v1-like"/>
    <property type="match status" value="1"/>
</dbReference>
<protein>
    <recommendedName>
        <fullName evidence="1">Aromatic-ring-hydroxylating dioxygenase alpha subunit C-terminal domain-containing protein</fullName>
    </recommendedName>
</protein>
<evidence type="ECO:0000259" key="1">
    <source>
        <dbReference type="Pfam" id="PF00848"/>
    </source>
</evidence>
<feature type="domain" description="Aromatic-ring-hydroxylating dioxygenase alpha subunit C-terminal" evidence="1">
    <location>
        <begin position="6"/>
        <end position="117"/>
    </location>
</feature>
<organism evidence="2">
    <name type="scientific">marine metagenome</name>
    <dbReference type="NCBI Taxonomy" id="408172"/>
    <lineage>
        <taxon>unclassified sequences</taxon>
        <taxon>metagenomes</taxon>
        <taxon>ecological metagenomes</taxon>
    </lineage>
</organism>
<dbReference type="CDD" id="cd00680">
    <property type="entry name" value="RHO_alpha_C"/>
    <property type="match status" value="1"/>
</dbReference>
<feature type="non-terminal residue" evidence="2">
    <location>
        <position position="1"/>
    </location>
</feature>
<reference evidence="2" key="1">
    <citation type="submission" date="2018-05" db="EMBL/GenBank/DDBJ databases">
        <authorList>
            <person name="Lanie J.A."/>
            <person name="Ng W.-L."/>
            <person name="Kazmierczak K.M."/>
            <person name="Andrzejewski T.M."/>
            <person name="Davidsen T.M."/>
            <person name="Wayne K.J."/>
            <person name="Tettelin H."/>
            <person name="Glass J.I."/>
            <person name="Rusch D."/>
            <person name="Podicherti R."/>
            <person name="Tsui H.-C.T."/>
            <person name="Winkler M.E."/>
        </authorList>
    </citation>
    <scope>NUCLEOTIDE SEQUENCE</scope>
</reference>
<dbReference type="Pfam" id="PF00848">
    <property type="entry name" value="Ring_hydroxyl_A"/>
    <property type="match status" value="1"/>
</dbReference>
<sequence>PGMKKNEMRVINLFPDVMINIRSNVVRIDRMVPLTPGRTIVEWRGLGQTTNDADLVAEQLRHHNMYWGPAGRNLGEDTIAVEEQWAALNSGIMRYSIIAREEELNPTDDANVRAYYQEWGKRMGSPANAPFSDSKKTAAE</sequence>
<dbReference type="Gene3D" id="3.90.380.10">
    <property type="entry name" value="Naphthalene 1,2-dioxygenase Alpha Subunit, Chain A, domain 1"/>
    <property type="match status" value="1"/>
</dbReference>
<dbReference type="EMBL" id="UINC01014960">
    <property type="protein sequence ID" value="SVA63386.1"/>
    <property type="molecule type" value="Genomic_DNA"/>
</dbReference>
<name>A0A381XF80_9ZZZZ</name>